<organism evidence="2 3">
    <name type="scientific">Brachyspira aalborgi</name>
    <dbReference type="NCBI Taxonomy" id="29522"/>
    <lineage>
        <taxon>Bacteria</taxon>
        <taxon>Pseudomonadati</taxon>
        <taxon>Spirochaetota</taxon>
        <taxon>Spirochaetia</taxon>
        <taxon>Brachyspirales</taxon>
        <taxon>Brachyspiraceae</taxon>
        <taxon>Brachyspira</taxon>
    </lineage>
</organism>
<evidence type="ECO:0000313" key="3">
    <source>
        <dbReference type="Proteomes" id="UP000324707"/>
    </source>
</evidence>
<comment type="caution">
    <text evidence="2">The sequence shown here is derived from an EMBL/GenBank/DDBJ whole genome shotgun (WGS) entry which is preliminary data.</text>
</comment>
<reference evidence="2 3" key="1">
    <citation type="journal article" date="1992" name="Lakartidningen">
        <title>[Penicillin V and not amoxicillin is the first choice preparation in acute otitis].</title>
        <authorList>
            <person name="Kamme C."/>
            <person name="Lundgren K."/>
            <person name="Prellner K."/>
        </authorList>
    </citation>
    <scope>NUCLEOTIDE SEQUENCE [LARGE SCALE GENOMIC DNA]</scope>
    <source>
        <strain evidence="2 3">PC5538III-lc</strain>
    </source>
</reference>
<sequence length="178" mass="19250">MNNTKTIFKSLLIMIVAISLFTVSCSKDEGGTKTPTNPTIQKVSADMITQTLKGLGQLKGTEEADKDTVMVDFTSINPQNGSADIANANQSFGKVKTALENVTQVQWTGVTVTTDLADKKTKPQTKTALEVNITFKADSGYEFDETITGTSVNAYVYDNALKTAKLTLKITPAQDWVD</sequence>
<evidence type="ECO:0000256" key="1">
    <source>
        <dbReference type="SAM" id="SignalP"/>
    </source>
</evidence>
<keyword evidence="1" id="KW-0732">Signal</keyword>
<dbReference type="RefSeq" id="WP_147736813.1">
    <property type="nucleotide sequence ID" value="NZ_SAXX01000021.1"/>
</dbReference>
<dbReference type="AlphaFoldDB" id="A0A5C8E2H3"/>
<dbReference type="EMBL" id="SAXX01000021">
    <property type="protein sequence ID" value="TXJ31478.1"/>
    <property type="molecule type" value="Genomic_DNA"/>
</dbReference>
<evidence type="ECO:0000313" key="2">
    <source>
        <dbReference type="EMBL" id="TXJ31478.1"/>
    </source>
</evidence>
<gene>
    <name evidence="2" type="ORF">EPJ69_07530</name>
</gene>
<feature type="signal peptide" evidence="1">
    <location>
        <begin position="1"/>
        <end position="26"/>
    </location>
</feature>
<evidence type="ECO:0008006" key="4">
    <source>
        <dbReference type="Google" id="ProtNLM"/>
    </source>
</evidence>
<dbReference type="PROSITE" id="PS51257">
    <property type="entry name" value="PROKAR_LIPOPROTEIN"/>
    <property type="match status" value="1"/>
</dbReference>
<proteinExistence type="predicted"/>
<accession>A0A5C8E2H3</accession>
<feature type="chain" id="PRO_5022782933" description="Lipoprotein" evidence="1">
    <location>
        <begin position="27"/>
        <end position="178"/>
    </location>
</feature>
<name>A0A5C8E2H3_9SPIR</name>
<dbReference type="Proteomes" id="UP000324707">
    <property type="component" value="Unassembled WGS sequence"/>
</dbReference>
<protein>
    <recommendedName>
        <fullName evidence="4">Lipoprotein</fullName>
    </recommendedName>
</protein>